<organism evidence="5 6">
    <name type="scientific">Streptomyces ehimensis</name>
    <dbReference type="NCBI Taxonomy" id="68195"/>
    <lineage>
        <taxon>Bacteria</taxon>
        <taxon>Bacillati</taxon>
        <taxon>Actinomycetota</taxon>
        <taxon>Actinomycetes</taxon>
        <taxon>Kitasatosporales</taxon>
        <taxon>Streptomycetaceae</taxon>
        <taxon>Streptomyces</taxon>
    </lineage>
</organism>
<feature type="domain" description="HTH araC/xylS-type" evidence="4">
    <location>
        <begin position="229"/>
        <end position="327"/>
    </location>
</feature>
<dbReference type="InterPro" id="IPR050204">
    <property type="entry name" value="AraC_XylS_family_regulators"/>
</dbReference>
<dbReference type="EMBL" id="JBHSFS010000023">
    <property type="protein sequence ID" value="MFC4517651.1"/>
    <property type="molecule type" value="Genomic_DNA"/>
</dbReference>
<keyword evidence="1" id="KW-0805">Transcription regulation</keyword>
<proteinExistence type="predicted"/>
<dbReference type="SMART" id="SM00342">
    <property type="entry name" value="HTH_ARAC"/>
    <property type="match status" value="1"/>
</dbReference>
<reference evidence="6" key="1">
    <citation type="journal article" date="2019" name="Int. J. Syst. Evol. Microbiol.">
        <title>The Global Catalogue of Microorganisms (GCM) 10K type strain sequencing project: providing services to taxonomists for standard genome sequencing and annotation.</title>
        <authorList>
            <consortium name="The Broad Institute Genomics Platform"/>
            <consortium name="The Broad Institute Genome Sequencing Center for Infectious Disease"/>
            <person name="Wu L."/>
            <person name="Ma J."/>
        </authorList>
    </citation>
    <scope>NUCLEOTIDE SEQUENCE [LARGE SCALE GENOMIC DNA]</scope>
    <source>
        <strain evidence="6">CECT 8064</strain>
    </source>
</reference>
<dbReference type="InterPro" id="IPR018062">
    <property type="entry name" value="HTH_AraC-typ_CS"/>
</dbReference>
<comment type="caution">
    <text evidence="5">The sequence shown here is derived from an EMBL/GenBank/DDBJ whole genome shotgun (WGS) entry which is preliminary data.</text>
</comment>
<dbReference type="PANTHER" id="PTHR46796:SF13">
    <property type="entry name" value="HTH-TYPE TRANSCRIPTIONAL ACTIVATOR RHAS"/>
    <property type="match status" value="1"/>
</dbReference>
<evidence type="ECO:0000313" key="5">
    <source>
        <dbReference type="EMBL" id="MFC4517651.1"/>
    </source>
</evidence>
<evidence type="ECO:0000256" key="2">
    <source>
        <dbReference type="ARBA" id="ARBA00023125"/>
    </source>
</evidence>
<keyword evidence="3" id="KW-0804">Transcription</keyword>
<dbReference type="PROSITE" id="PS01124">
    <property type="entry name" value="HTH_ARAC_FAMILY_2"/>
    <property type="match status" value="1"/>
</dbReference>
<evidence type="ECO:0000256" key="3">
    <source>
        <dbReference type="ARBA" id="ARBA00023163"/>
    </source>
</evidence>
<dbReference type="PANTHER" id="PTHR46796">
    <property type="entry name" value="HTH-TYPE TRANSCRIPTIONAL ACTIVATOR RHAS-RELATED"/>
    <property type="match status" value="1"/>
</dbReference>
<keyword evidence="2" id="KW-0238">DNA-binding</keyword>
<name>A0ABV9BUL0_9ACTN</name>
<protein>
    <submittedName>
        <fullName evidence="5">AraC family transcriptional regulator</fullName>
    </submittedName>
</protein>
<evidence type="ECO:0000259" key="4">
    <source>
        <dbReference type="PROSITE" id="PS01124"/>
    </source>
</evidence>
<dbReference type="SUPFAM" id="SSF46689">
    <property type="entry name" value="Homeodomain-like"/>
    <property type="match status" value="2"/>
</dbReference>
<dbReference type="Pfam" id="PF12833">
    <property type="entry name" value="HTH_18"/>
    <property type="match status" value="1"/>
</dbReference>
<dbReference type="InterPro" id="IPR032783">
    <property type="entry name" value="AraC_lig"/>
</dbReference>
<dbReference type="Pfam" id="PF12852">
    <property type="entry name" value="Cupin_6"/>
    <property type="match status" value="1"/>
</dbReference>
<evidence type="ECO:0000256" key="1">
    <source>
        <dbReference type="ARBA" id="ARBA00023015"/>
    </source>
</evidence>
<evidence type="ECO:0000313" key="6">
    <source>
        <dbReference type="Proteomes" id="UP001595990"/>
    </source>
</evidence>
<keyword evidence="6" id="KW-1185">Reference proteome</keyword>
<dbReference type="PROSITE" id="PS00041">
    <property type="entry name" value="HTH_ARAC_FAMILY_1"/>
    <property type="match status" value="1"/>
</dbReference>
<dbReference type="InterPro" id="IPR018060">
    <property type="entry name" value="HTH_AraC"/>
</dbReference>
<sequence>MTAQDDAARQGTTGRMDILTEVLGSMRTGRPASVRTEGRAPWGLRLPPVAGAGFHVVLRGSCWLLPPDDGVAGPAPRHEPVRLHPGDVVFLQNNHSHALADDPGTPAVDAGPARFRPGSPIGALSLGGDGPRTTLLCGAYHLDQGRPHPLVRQLPEVVHLETRHGRHPELSAAVGLLRAELEEERAGAAGIVPALIDALLLYVLRAWLEEQPATAVAGWSAALRDPVIAPALTAIHEDPAARWSVESLAARAGTSRATFARRFHTLVGEPPLAYLTRWRMTTAARLLREADHPLSIVATRTGYGSEFAFAKAFKRAYGLPPGGYRRHAAATPMPFAGRHA</sequence>
<dbReference type="InterPro" id="IPR009057">
    <property type="entry name" value="Homeodomain-like_sf"/>
</dbReference>
<dbReference type="Proteomes" id="UP001595990">
    <property type="component" value="Unassembled WGS sequence"/>
</dbReference>
<gene>
    <name evidence="5" type="ORF">ACFPEN_32660</name>
</gene>
<dbReference type="Gene3D" id="1.10.10.60">
    <property type="entry name" value="Homeodomain-like"/>
    <property type="match status" value="2"/>
</dbReference>
<accession>A0ABV9BUL0</accession>